<dbReference type="HOGENOM" id="CLU_1222533_0_0_2"/>
<evidence type="ECO:0000313" key="1">
    <source>
        <dbReference type="EMBL" id="AKB74126.1"/>
    </source>
</evidence>
<dbReference type="Proteomes" id="UP000033072">
    <property type="component" value="Chromosome"/>
</dbReference>
<organism evidence="1 2">
    <name type="scientific">Methanosarcina lacustris Z-7289</name>
    <dbReference type="NCBI Taxonomy" id="1434111"/>
    <lineage>
        <taxon>Archaea</taxon>
        <taxon>Methanobacteriati</taxon>
        <taxon>Methanobacteriota</taxon>
        <taxon>Stenosarchaea group</taxon>
        <taxon>Methanomicrobia</taxon>
        <taxon>Methanosarcinales</taxon>
        <taxon>Methanosarcinaceae</taxon>
        <taxon>Methanosarcina</taxon>
    </lineage>
</organism>
<protein>
    <submittedName>
        <fullName evidence="1">Uncharacterized protein</fullName>
    </submittedName>
</protein>
<proteinExistence type="predicted"/>
<dbReference type="KEGG" id="mls:MSLAZ_0865"/>
<dbReference type="PATRIC" id="fig|1434111.4.peg.1108"/>
<name>A0A0E3S1Z8_9EURY</name>
<keyword evidence="2" id="KW-1185">Reference proteome</keyword>
<dbReference type="EMBL" id="CP009515">
    <property type="protein sequence ID" value="AKB74126.1"/>
    <property type="molecule type" value="Genomic_DNA"/>
</dbReference>
<reference evidence="1 2" key="1">
    <citation type="submission" date="2014-07" db="EMBL/GenBank/DDBJ databases">
        <title>Methanogenic archaea and the global carbon cycle.</title>
        <authorList>
            <person name="Henriksen J.R."/>
            <person name="Luke J."/>
            <person name="Reinhart S."/>
            <person name="Benedict M.N."/>
            <person name="Youngblut N.D."/>
            <person name="Metcalf M.E."/>
            <person name="Whitaker R.J."/>
            <person name="Metcalf W.W."/>
        </authorList>
    </citation>
    <scope>NUCLEOTIDE SEQUENCE [LARGE SCALE GENOMIC DNA]</scope>
    <source>
        <strain evidence="1 2">Z-7289</strain>
    </source>
</reference>
<dbReference type="GeneID" id="24805578"/>
<dbReference type="OrthoDB" id="137977at2157"/>
<evidence type="ECO:0000313" key="2">
    <source>
        <dbReference type="Proteomes" id="UP000033072"/>
    </source>
</evidence>
<dbReference type="AlphaFoldDB" id="A0A0E3S1Z8"/>
<gene>
    <name evidence="1" type="ORF">MSLAZ_0865</name>
</gene>
<accession>A0A0E3S1Z8</accession>
<sequence>MKLNSKVRKISGFFMMMLVVGMILVTPAMACPLSQDGPCSQDADFTDDSGAKVEATELSGVDLNETIAKALSDEGVLKLREELIKSGYKPSIEKISATKFAMENESETITSTLVAMPFSGKDENETAVISFTYYELGSTATAVVVSNGIFTILGYDSISGTVQILRSGFWSCVSDCVCDSEPATCVLILSGCLGACGSCIAAPNPWTCLPCIGCFGASGYCVGGCI</sequence>
<dbReference type="RefSeq" id="WP_048124896.1">
    <property type="nucleotide sequence ID" value="NZ_CP009515.1"/>
</dbReference>